<dbReference type="OrthoDB" id="10009301at2759"/>
<keyword evidence="8" id="KW-1185">Reference proteome</keyword>
<dbReference type="PROSITE" id="PS01180">
    <property type="entry name" value="CUB"/>
    <property type="match status" value="2"/>
</dbReference>
<dbReference type="PANTHER" id="PTHR24251">
    <property type="entry name" value="OVOCHYMASE-RELATED"/>
    <property type="match status" value="1"/>
</dbReference>
<feature type="region of interest" description="Disordered" evidence="4">
    <location>
        <begin position="563"/>
        <end position="607"/>
    </location>
</feature>
<feature type="transmembrane region" description="Helical" evidence="5">
    <location>
        <begin position="620"/>
        <end position="639"/>
    </location>
</feature>
<feature type="domain" description="CUB" evidence="6">
    <location>
        <begin position="63"/>
        <end position="183"/>
    </location>
</feature>
<dbReference type="SUPFAM" id="SSF49854">
    <property type="entry name" value="Spermadhesin, CUB domain"/>
    <property type="match status" value="2"/>
</dbReference>
<evidence type="ECO:0000256" key="1">
    <source>
        <dbReference type="ARBA" id="ARBA00022737"/>
    </source>
</evidence>
<gene>
    <name evidence="7" type="primary">TLL1</name>
    <name evidence="7" type="ORF">BLAG_LOCUS10241</name>
</gene>
<evidence type="ECO:0000256" key="2">
    <source>
        <dbReference type="ARBA" id="ARBA00023157"/>
    </source>
</evidence>
<feature type="compositionally biased region" description="Polar residues" evidence="4">
    <location>
        <begin position="564"/>
        <end position="581"/>
    </location>
</feature>
<dbReference type="AlphaFoldDB" id="A0A8J9Z7A3"/>
<feature type="compositionally biased region" description="Polar residues" evidence="4">
    <location>
        <begin position="464"/>
        <end position="476"/>
    </location>
</feature>
<dbReference type="PANTHER" id="PTHR24251:SF40">
    <property type="entry name" value="CUB DOMAIN-CONTAINING PROTEIN"/>
    <property type="match status" value="1"/>
</dbReference>
<evidence type="ECO:0000313" key="7">
    <source>
        <dbReference type="EMBL" id="CAH1248985.1"/>
    </source>
</evidence>
<feature type="region of interest" description="Disordered" evidence="4">
    <location>
        <begin position="373"/>
        <end position="425"/>
    </location>
</feature>
<dbReference type="Pfam" id="PF00431">
    <property type="entry name" value="CUB"/>
    <property type="match status" value="2"/>
</dbReference>
<accession>A0A8J9Z7A3</accession>
<name>A0A8J9Z7A3_BRALA</name>
<dbReference type="Gene3D" id="2.60.120.290">
    <property type="entry name" value="Spermadhesin, CUB domain"/>
    <property type="match status" value="2"/>
</dbReference>
<protein>
    <submittedName>
        <fullName evidence="7">TLL1 protein</fullName>
    </submittedName>
</protein>
<sequence>MFRCLPPRDNLSRDWAKLTGLSIEKLGEDCERIKADDNMGFSDAMLTLFLLYFLASPATSTECGGSLTSQNGVITSPNHPGPYPTDTDCTWNITVSQGHVVLLTFDRIDLNPFPDAPEKCYLHMIEVYNGTEEATNLMGKFCGQTPPPALMSGGNVMVVKFLLDKWRRNDELFTGFSASFKAVRPELNSGCGNLALLTSQTGTLASVNFPGTYSSDAACKWEIAGTNVTISFHSFQVGGPFRVCSGNTNDYLAVYEASGNRKLLIGTYCGWNKPEDIHTDGSMIVEFMSDGTVNDMGFFATYTENGSLTDNGMDQNDIMENLTALGEEDAPFIDSDGDYDYMDLTVDSMCILNFLEQGGDESLLDVVCPRKWPSEPIQSTLPEKETGSTSPKESTVSGASQNPSRAFTSNSDHFESSNDNTNLSAMDKVAIPTISTKDMNSGLQNYGKHSDEDKASLFSAKNATATAQASKSSMTTTKEDDGILSAVKGEDAPVSSEERESVFMSHLDDLLQDSSYGDGQAAPDVPSSNDMQGDKSKLKEDGNTSLVKDRGYVALLYIKDGDPNNETNNNALMNQGSSGTQMHKEASSKPHQVPASTERAKSTNADDSDSHAAMMMTVELSVFLGSLFALVVFTLWLCYRAKNQNDSDSTKSWLSDMFVIPRPWRRLGKARRFSWDCDEFDKI</sequence>
<dbReference type="InterPro" id="IPR035914">
    <property type="entry name" value="Sperma_CUB_dom_sf"/>
</dbReference>
<feature type="compositionally biased region" description="Polar residues" evidence="4">
    <location>
        <begin position="376"/>
        <end position="424"/>
    </location>
</feature>
<dbReference type="SMART" id="SM00042">
    <property type="entry name" value="CUB"/>
    <property type="match status" value="2"/>
</dbReference>
<keyword evidence="1" id="KW-0677">Repeat</keyword>
<organism evidence="7 8">
    <name type="scientific">Branchiostoma lanceolatum</name>
    <name type="common">Common lancelet</name>
    <name type="synonym">Amphioxus lanceolatum</name>
    <dbReference type="NCBI Taxonomy" id="7740"/>
    <lineage>
        <taxon>Eukaryota</taxon>
        <taxon>Metazoa</taxon>
        <taxon>Chordata</taxon>
        <taxon>Cephalochordata</taxon>
        <taxon>Leptocardii</taxon>
        <taxon>Amphioxiformes</taxon>
        <taxon>Branchiostomatidae</taxon>
        <taxon>Branchiostoma</taxon>
    </lineage>
</organism>
<feature type="compositionally biased region" description="Basic and acidic residues" evidence="4">
    <location>
        <begin position="532"/>
        <end position="543"/>
    </location>
</feature>
<keyword evidence="5" id="KW-1133">Transmembrane helix</keyword>
<dbReference type="EMBL" id="OV696702">
    <property type="protein sequence ID" value="CAH1248985.1"/>
    <property type="molecule type" value="Genomic_DNA"/>
</dbReference>
<dbReference type="InterPro" id="IPR000859">
    <property type="entry name" value="CUB_dom"/>
</dbReference>
<dbReference type="FunFam" id="2.60.120.290:FF:000013">
    <property type="entry name" value="Membrane frizzled-related protein"/>
    <property type="match status" value="1"/>
</dbReference>
<comment type="caution">
    <text evidence="3">Lacks conserved residue(s) required for the propagation of feature annotation.</text>
</comment>
<evidence type="ECO:0000256" key="5">
    <source>
        <dbReference type="SAM" id="Phobius"/>
    </source>
</evidence>
<evidence type="ECO:0000256" key="3">
    <source>
        <dbReference type="PROSITE-ProRule" id="PRU00059"/>
    </source>
</evidence>
<keyword evidence="5" id="KW-0812">Transmembrane</keyword>
<dbReference type="CDD" id="cd00041">
    <property type="entry name" value="CUB"/>
    <property type="match status" value="2"/>
</dbReference>
<reference evidence="7" key="1">
    <citation type="submission" date="2022-01" db="EMBL/GenBank/DDBJ databases">
        <authorList>
            <person name="Braso-Vives M."/>
        </authorList>
    </citation>
    <scope>NUCLEOTIDE SEQUENCE</scope>
</reference>
<feature type="compositionally biased region" description="Basic and acidic residues" evidence="4">
    <location>
        <begin position="488"/>
        <end position="509"/>
    </location>
</feature>
<feature type="domain" description="CUB" evidence="6">
    <location>
        <begin position="191"/>
        <end position="305"/>
    </location>
</feature>
<keyword evidence="2" id="KW-1015">Disulfide bond</keyword>
<evidence type="ECO:0000313" key="8">
    <source>
        <dbReference type="Proteomes" id="UP000838412"/>
    </source>
</evidence>
<evidence type="ECO:0000259" key="6">
    <source>
        <dbReference type="PROSITE" id="PS01180"/>
    </source>
</evidence>
<dbReference type="Proteomes" id="UP000838412">
    <property type="component" value="Chromosome 17"/>
</dbReference>
<feature type="region of interest" description="Disordered" evidence="4">
    <location>
        <begin position="464"/>
        <end position="543"/>
    </location>
</feature>
<evidence type="ECO:0000256" key="4">
    <source>
        <dbReference type="SAM" id="MobiDB-lite"/>
    </source>
</evidence>
<proteinExistence type="predicted"/>
<keyword evidence="5" id="KW-0472">Membrane</keyword>